<proteinExistence type="inferred from homology"/>
<organism evidence="6 7">
    <name type="scientific">Candidatus Colwellbacteria bacterium CG10_big_fil_rev_8_21_14_0_10_42_22</name>
    <dbReference type="NCBI Taxonomy" id="1974540"/>
    <lineage>
        <taxon>Bacteria</taxon>
        <taxon>Candidatus Colwelliibacteriota</taxon>
    </lineage>
</organism>
<keyword evidence="3" id="KW-0687">Ribonucleoprotein</keyword>
<dbReference type="GO" id="GO:0006412">
    <property type="term" value="P:translation"/>
    <property type="evidence" value="ECO:0007669"/>
    <property type="project" value="InterPro"/>
</dbReference>
<gene>
    <name evidence="6" type="ORF">COT89_01240</name>
</gene>
<protein>
    <recommendedName>
        <fullName evidence="4">Large ribosomal subunit protein bL19</fullName>
    </recommendedName>
    <alternativeName>
        <fullName evidence="5">50S ribosomal protein L19</fullName>
    </alternativeName>
</protein>
<evidence type="ECO:0000313" key="6">
    <source>
        <dbReference type="EMBL" id="PIR98048.1"/>
    </source>
</evidence>
<name>A0A2H0VG32_9BACT</name>
<dbReference type="InterPro" id="IPR008991">
    <property type="entry name" value="Translation_prot_SH3-like_sf"/>
</dbReference>
<comment type="caution">
    <text evidence="6">The sequence shown here is derived from an EMBL/GenBank/DDBJ whole genome shotgun (WGS) entry which is preliminary data.</text>
</comment>
<evidence type="ECO:0000313" key="7">
    <source>
        <dbReference type="Proteomes" id="UP000231466"/>
    </source>
</evidence>
<dbReference type="GO" id="GO:1990904">
    <property type="term" value="C:ribonucleoprotein complex"/>
    <property type="evidence" value="ECO:0007669"/>
    <property type="project" value="UniProtKB-KW"/>
</dbReference>
<dbReference type="PANTHER" id="PTHR15680">
    <property type="entry name" value="RIBOSOMAL PROTEIN L19"/>
    <property type="match status" value="1"/>
</dbReference>
<dbReference type="SUPFAM" id="SSF50104">
    <property type="entry name" value="Translation proteins SH3-like domain"/>
    <property type="match status" value="1"/>
</dbReference>
<evidence type="ECO:0000256" key="5">
    <source>
        <dbReference type="ARBA" id="ARBA00035493"/>
    </source>
</evidence>
<keyword evidence="2" id="KW-0689">Ribosomal protein</keyword>
<evidence type="ECO:0000256" key="1">
    <source>
        <dbReference type="ARBA" id="ARBA00005781"/>
    </source>
</evidence>
<evidence type="ECO:0000256" key="4">
    <source>
        <dbReference type="ARBA" id="ARBA00035171"/>
    </source>
</evidence>
<dbReference type="EMBL" id="PFAH01000005">
    <property type="protein sequence ID" value="PIR98048.1"/>
    <property type="molecule type" value="Genomic_DNA"/>
</dbReference>
<dbReference type="Proteomes" id="UP000231466">
    <property type="component" value="Unassembled WGS sequence"/>
</dbReference>
<dbReference type="Gene3D" id="2.30.30.790">
    <property type="match status" value="1"/>
</dbReference>
<sequence>MINAETLEKIQPGVRVRVHDTNGQFEGIVLARKHGKEAGATFTVRGEVASVKMEKIYPIYTPTIKKVDILKKPKRVRRSKLYFLRNLSVKKIKQKLGV</sequence>
<reference evidence="7" key="1">
    <citation type="submission" date="2017-09" db="EMBL/GenBank/DDBJ databases">
        <title>Depth-based differentiation of microbial function through sediment-hosted aquifers and enrichment of novel symbionts in the deep terrestrial subsurface.</title>
        <authorList>
            <person name="Probst A.J."/>
            <person name="Ladd B."/>
            <person name="Jarett J.K."/>
            <person name="Geller-Mcgrath D.E."/>
            <person name="Sieber C.M.K."/>
            <person name="Emerson J.B."/>
            <person name="Anantharaman K."/>
            <person name="Thomas B.C."/>
            <person name="Malmstrom R."/>
            <person name="Stieglmeier M."/>
            <person name="Klingl A."/>
            <person name="Woyke T."/>
            <person name="Ryan C.M."/>
            <person name="Banfield J.F."/>
        </authorList>
    </citation>
    <scope>NUCLEOTIDE SEQUENCE [LARGE SCALE GENOMIC DNA]</scope>
</reference>
<accession>A0A2H0VG32</accession>
<evidence type="ECO:0000256" key="2">
    <source>
        <dbReference type="ARBA" id="ARBA00022980"/>
    </source>
</evidence>
<dbReference type="AlphaFoldDB" id="A0A2H0VG32"/>
<dbReference type="PANTHER" id="PTHR15680:SF9">
    <property type="entry name" value="LARGE RIBOSOMAL SUBUNIT PROTEIN BL19M"/>
    <property type="match status" value="1"/>
</dbReference>
<dbReference type="InterPro" id="IPR038657">
    <property type="entry name" value="Ribosomal_bL19_sf"/>
</dbReference>
<comment type="similarity">
    <text evidence="1">Belongs to the bacterial ribosomal protein bL19 family.</text>
</comment>
<dbReference type="Pfam" id="PF01245">
    <property type="entry name" value="Ribosomal_L19"/>
    <property type="match status" value="1"/>
</dbReference>
<dbReference type="GO" id="GO:0005840">
    <property type="term" value="C:ribosome"/>
    <property type="evidence" value="ECO:0007669"/>
    <property type="project" value="UniProtKB-KW"/>
</dbReference>
<dbReference type="InterPro" id="IPR001857">
    <property type="entry name" value="Ribosomal_bL19"/>
</dbReference>
<evidence type="ECO:0000256" key="3">
    <source>
        <dbReference type="ARBA" id="ARBA00023274"/>
    </source>
</evidence>
<dbReference type="GO" id="GO:0003735">
    <property type="term" value="F:structural constituent of ribosome"/>
    <property type="evidence" value="ECO:0007669"/>
    <property type="project" value="InterPro"/>
</dbReference>